<dbReference type="EMBL" id="ABEU02000025">
    <property type="protein sequence ID" value="PNR27601.1"/>
    <property type="molecule type" value="Genomic_DNA"/>
</dbReference>
<dbReference type="AlphaFoldDB" id="A0A2K1IE94"/>
<name>A0A2K1IE94_PHYPA</name>
<feature type="compositionally biased region" description="Polar residues" evidence="8">
    <location>
        <begin position="523"/>
        <end position="536"/>
    </location>
</feature>
<evidence type="ECO:0000256" key="6">
    <source>
        <dbReference type="ARBA" id="ARBA00023242"/>
    </source>
</evidence>
<accession>A0A2K1IE94</accession>
<reference evidence="10 12" key="2">
    <citation type="journal article" date="2018" name="Plant J.">
        <title>The Physcomitrella patens chromosome-scale assembly reveals moss genome structure and evolution.</title>
        <authorList>
            <person name="Lang D."/>
            <person name="Ullrich K.K."/>
            <person name="Murat F."/>
            <person name="Fuchs J."/>
            <person name="Jenkins J."/>
            <person name="Haas F.B."/>
            <person name="Piednoel M."/>
            <person name="Gundlach H."/>
            <person name="Van Bel M."/>
            <person name="Meyberg R."/>
            <person name="Vives C."/>
            <person name="Morata J."/>
            <person name="Symeonidi A."/>
            <person name="Hiss M."/>
            <person name="Muchero W."/>
            <person name="Kamisugi Y."/>
            <person name="Saleh O."/>
            <person name="Blanc G."/>
            <person name="Decker E.L."/>
            <person name="van Gessel N."/>
            <person name="Grimwood J."/>
            <person name="Hayes R.D."/>
            <person name="Graham S.W."/>
            <person name="Gunter L.E."/>
            <person name="McDaniel S.F."/>
            <person name="Hoernstein S.N.W."/>
            <person name="Larsson A."/>
            <person name="Li F.W."/>
            <person name="Perroud P.F."/>
            <person name="Phillips J."/>
            <person name="Ranjan P."/>
            <person name="Rokshar D.S."/>
            <person name="Rothfels C.J."/>
            <person name="Schneider L."/>
            <person name="Shu S."/>
            <person name="Stevenson D.W."/>
            <person name="Thummler F."/>
            <person name="Tillich M."/>
            <person name="Villarreal Aguilar J.C."/>
            <person name="Widiez T."/>
            <person name="Wong G.K."/>
            <person name="Wymore A."/>
            <person name="Zhang Y."/>
            <person name="Zimmer A.D."/>
            <person name="Quatrano R.S."/>
            <person name="Mayer K.F.X."/>
            <person name="Goodstein D."/>
            <person name="Casacuberta J.M."/>
            <person name="Vandepoele K."/>
            <person name="Reski R."/>
            <person name="Cuming A.C."/>
            <person name="Tuskan G.A."/>
            <person name="Maumus F."/>
            <person name="Salse J."/>
            <person name="Schmutz J."/>
            <person name="Rensing S.A."/>
        </authorList>
    </citation>
    <scope>NUCLEOTIDE SEQUENCE [LARGE SCALE GENOMIC DNA]</scope>
    <source>
        <strain evidence="11 12">cv. Gransden 2004</strain>
    </source>
</reference>
<keyword evidence="2" id="KW-0479">Metal-binding</keyword>
<evidence type="ECO:0000256" key="5">
    <source>
        <dbReference type="ARBA" id="ARBA00023163"/>
    </source>
</evidence>
<dbReference type="Proteomes" id="UP000006727">
    <property type="component" value="Chromosome 25"/>
</dbReference>
<feature type="compositionally biased region" description="Polar residues" evidence="8">
    <location>
        <begin position="428"/>
        <end position="441"/>
    </location>
</feature>
<feature type="region of interest" description="Disordered" evidence="8">
    <location>
        <begin position="523"/>
        <end position="544"/>
    </location>
</feature>
<keyword evidence="6" id="KW-0539">Nucleus</keyword>
<feature type="compositionally biased region" description="Polar residues" evidence="8">
    <location>
        <begin position="366"/>
        <end position="379"/>
    </location>
</feature>
<feature type="region of interest" description="Disordered" evidence="8">
    <location>
        <begin position="300"/>
        <end position="405"/>
    </location>
</feature>
<dbReference type="Gramene" id="Pp3c25_8610V3.1">
    <property type="protein sequence ID" value="Pp3c25_8610V3.1"/>
    <property type="gene ID" value="Pp3c25_8610"/>
</dbReference>
<evidence type="ECO:0000313" key="11">
    <source>
        <dbReference type="EnsemblPlants" id="Pp3c25_8610V3.1"/>
    </source>
</evidence>
<evidence type="ECO:0000256" key="7">
    <source>
        <dbReference type="PROSITE-ProRule" id="PRU00470"/>
    </source>
</evidence>
<feature type="compositionally biased region" description="Polar residues" evidence="8">
    <location>
        <begin position="395"/>
        <end position="405"/>
    </location>
</feature>
<evidence type="ECO:0000256" key="4">
    <source>
        <dbReference type="ARBA" id="ARBA00022833"/>
    </source>
</evidence>
<gene>
    <name evidence="11" type="primary">LOC112277409</name>
    <name evidence="10" type="ORF">PHYPA_029753</name>
</gene>
<feature type="region of interest" description="Disordered" evidence="8">
    <location>
        <begin position="428"/>
        <end position="462"/>
    </location>
</feature>
<dbReference type="STRING" id="3218.A0A2K1IE94"/>
<dbReference type="FunFam" id="4.10.1100.10:FF:000001">
    <property type="entry name" value="Squamosa promoter-binding-like protein 14"/>
    <property type="match status" value="1"/>
</dbReference>
<dbReference type="Gene3D" id="4.10.1100.10">
    <property type="entry name" value="Transcription factor, SBP-box domain"/>
    <property type="match status" value="1"/>
</dbReference>
<dbReference type="PANTHER" id="PTHR31251">
    <property type="entry name" value="SQUAMOSA PROMOTER-BINDING-LIKE PROTEIN 4"/>
    <property type="match status" value="1"/>
</dbReference>
<evidence type="ECO:0000256" key="8">
    <source>
        <dbReference type="SAM" id="MobiDB-lite"/>
    </source>
</evidence>
<dbReference type="InterPro" id="IPR004333">
    <property type="entry name" value="SBP_dom"/>
</dbReference>
<evidence type="ECO:0000256" key="3">
    <source>
        <dbReference type="ARBA" id="ARBA00022771"/>
    </source>
</evidence>
<dbReference type="PANTHER" id="PTHR31251:SF169">
    <property type="entry name" value="SQUAMOSA PROMOTER-BINDING-LIKE PROTEIN 8"/>
    <property type="match status" value="1"/>
</dbReference>
<reference evidence="10 12" key="1">
    <citation type="journal article" date="2008" name="Science">
        <title>The Physcomitrella genome reveals evolutionary insights into the conquest of land by plants.</title>
        <authorList>
            <person name="Rensing S."/>
            <person name="Lang D."/>
            <person name="Zimmer A."/>
            <person name="Terry A."/>
            <person name="Salamov A."/>
            <person name="Shapiro H."/>
            <person name="Nishiyama T."/>
            <person name="Perroud P.-F."/>
            <person name="Lindquist E."/>
            <person name="Kamisugi Y."/>
            <person name="Tanahashi T."/>
            <person name="Sakakibara K."/>
            <person name="Fujita T."/>
            <person name="Oishi K."/>
            <person name="Shin-I T."/>
            <person name="Kuroki Y."/>
            <person name="Toyoda A."/>
            <person name="Suzuki Y."/>
            <person name="Hashimoto A."/>
            <person name="Yamaguchi K."/>
            <person name="Sugano A."/>
            <person name="Kohara Y."/>
            <person name="Fujiyama A."/>
            <person name="Anterola A."/>
            <person name="Aoki S."/>
            <person name="Ashton N."/>
            <person name="Barbazuk W.B."/>
            <person name="Barker E."/>
            <person name="Bennetzen J."/>
            <person name="Bezanilla M."/>
            <person name="Blankenship R."/>
            <person name="Cho S.H."/>
            <person name="Dutcher S."/>
            <person name="Estelle M."/>
            <person name="Fawcett J.A."/>
            <person name="Gundlach H."/>
            <person name="Hanada K."/>
            <person name="Heyl A."/>
            <person name="Hicks K.A."/>
            <person name="Hugh J."/>
            <person name="Lohr M."/>
            <person name="Mayer K."/>
            <person name="Melkozernov A."/>
            <person name="Murata T."/>
            <person name="Nelson D."/>
            <person name="Pils B."/>
            <person name="Prigge M."/>
            <person name="Reiss B."/>
            <person name="Renner T."/>
            <person name="Rombauts S."/>
            <person name="Rushton P."/>
            <person name="Sanderfoot A."/>
            <person name="Schween G."/>
            <person name="Shiu S.-H."/>
            <person name="Stueber K."/>
            <person name="Theodoulou F.L."/>
            <person name="Tu H."/>
            <person name="Van de Peer Y."/>
            <person name="Verrier P.J."/>
            <person name="Waters E."/>
            <person name="Wood A."/>
            <person name="Yang L."/>
            <person name="Cove D."/>
            <person name="Cuming A."/>
            <person name="Hasebe M."/>
            <person name="Lucas S."/>
            <person name="Mishler D.B."/>
            <person name="Reski R."/>
            <person name="Grigoriev I."/>
            <person name="Quatrano R.S."/>
            <person name="Boore J.L."/>
        </authorList>
    </citation>
    <scope>NUCLEOTIDE SEQUENCE [LARGE SCALE GENOMIC DNA]</scope>
    <source>
        <strain evidence="11 12">cv. Gransden 2004</strain>
    </source>
</reference>
<evidence type="ECO:0000256" key="2">
    <source>
        <dbReference type="ARBA" id="ARBA00022723"/>
    </source>
</evidence>
<proteinExistence type="predicted"/>
<keyword evidence="12" id="KW-1185">Reference proteome</keyword>
<feature type="compositionally biased region" description="Basic and acidic residues" evidence="8">
    <location>
        <begin position="380"/>
        <end position="394"/>
    </location>
</feature>
<evidence type="ECO:0000313" key="10">
    <source>
        <dbReference type="EMBL" id="PNR27601.1"/>
    </source>
</evidence>
<dbReference type="PaxDb" id="3218-PP1S50_127V6.1"/>
<dbReference type="EnsemblPlants" id="Pp3c25_8610V3.1">
    <property type="protein sequence ID" value="Pp3c25_8610V3.1"/>
    <property type="gene ID" value="Pp3c25_8610"/>
</dbReference>
<comment type="subcellular location">
    <subcellularLocation>
        <location evidence="1">Nucleus</location>
    </subcellularLocation>
</comment>
<keyword evidence="3 7" id="KW-0863">Zinc-finger</keyword>
<dbReference type="Pfam" id="PF03110">
    <property type="entry name" value="SBP"/>
    <property type="match status" value="1"/>
</dbReference>
<dbReference type="InterPro" id="IPR036893">
    <property type="entry name" value="SBP_sf"/>
</dbReference>
<evidence type="ECO:0000256" key="1">
    <source>
        <dbReference type="ARBA" id="ARBA00004123"/>
    </source>
</evidence>
<keyword evidence="5" id="KW-0804">Transcription</keyword>
<keyword evidence="4" id="KW-0862">Zinc</keyword>
<organism evidence="10">
    <name type="scientific">Physcomitrium patens</name>
    <name type="common">Spreading-leaved earth moss</name>
    <name type="synonym">Physcomitrella patens</name>
    <dbReference type="NCBI Taxonomy" id="3218"/>
    <lineage>
        <taxon>Eukaryota</taxon>
        <taxon>Viridiplantae</taxon>
        <taxon>Streptophyta</taxon>
        <taxon>Embryophyta</taxon>
        <taxon>Bryophyta</taxon>
        <taxon>Bryophytina</taxon>
        <taxon>Bryopsida</taxon>
        <taxon>Funariidae</taxon>
        <taxon>Funariales</taxon>
        <taxon>Funariaceae</taxon>
        <taxon>Physcomitrium</taxon>
    </lineage>
</organism>
<reference evidence="11" key="3">
    <citation type="submission" date="2020-12" db="UniProtKB">
        <authorList>
            <consortium name="EnsemblPlants"/>
        </authorList>
    </citation>
    <scope>IDENTIFICATION</scope>
</reference>
<sequence>MHGRIPVLPSFVVYGMISSANTNEQQDDPRRSTENWDNPVAVVTLDQVPSQYRSANRREWEWDPMILAQHPGSGGSTDDVDGDRMKNQISAGTMSSLRASYNFNMLSAGLPSNFTQNHMGIYSSAGIRTFGSLDGPAQVPTQPNTQSVHEPSGIPGLAAASGAGLENDIRCNDQRRREFFAAGMHNHHVKREKDNDGHSRIGLNLGVRTYFSTKETVANLGKRPTAGSPGSQVPMCQAEGCKADLSQAKQYHRRHKVCEHHSKALNVVANGQTQRFCQQCSRFHLLGEFDDGKRSCRKRLADHNRRRRKPQPNASAPGGTTAESPGMKREDNLSGFNRTNDSKTMNMPLKSRSSLSSVSIEDSDNQKPGSVGNNPNLRSSGKEYGRGAGDEKPQSRSGMQMSCQAVSGSEAQTLFSSMSTVPLMLQSTKKQRTMTEGTSNHGPDHSLHQHLQAGNSGQTGPNLSLSFFGGQMGRIHTMPNTTYNGMEPRVSWLRPSNTRSELTQVVGRLGSLNYQHLMSTDSKSGITSASANSSNSQEHDVQVYSPSSQNLIPCDIASPEWMLGTIPEWML</sequence>
<feature type="compositionally biased region" description="Polar residues" evidence="8">
    <location>
        <begin position="452"/>
        <end position="462"/>
    </location>
</feature>
<protein>
    <recommendedName>
        <fullName evidence="9">SBP-type domain-containing protein</fullName>
    </recommendedName>
</protein>
<feature type="compositionally biased region" description="Polar residues" evidence="8">
    <location>
        <begin position="334"/>
        <end position="345"/>
    </location>
</feature>
<dbReference type="GO" id="GO:0005634">
    <property type="term" value="C:nucleus"/>
    <property type="evidence" value="ECO:0007669"/>
    <property type="project" value="UniProtKB-SubCell"/>
</dbReference>
<dbReference type="PROSITE" id="PS51141">
    <property type="entry name" value="ZF_SBP"/>
    <property type="match status" value="1"/>
</dbReference>
<dbReference type="GO" id="GO:0003677">
    <property type="term" value="F:DNA binding"/>
    <property type="evidence" value="ECO:0007669"/>
    <property type="project" value="InterPro"/>
</dbReference>
<feature type="compositionally biased region" description="Low complexity" evidence="8">
    <location>
        <begin position="351"/>
        <end position="360"/>
    </location>
</feature>
<evidence type="ECO:0000313" key="12">
    <source>
        <dbReference type="Proteomes" id="UP000006727"/>
    </source>
</evidence>
<dbReference type="GO" id="GO:0008270">
    <property type="term" value="F:zinc ion binding"/>
    <property type="evidence" value="ECO:0007669"/>
    <property type="project" value="UniProtKB-KW"/>
</dbReference>
<feature type="domain" description="SBP-type" evidence="9">
    <location>
        <begin position="233"/>
        <end position="310"/>
    </location>
</feature>
<dbReference type="SUPFAM" id="SSF103612">
    <property type="entry name" value="SBT domain"/>
    <property type="match status" value="1"/>
</dbReference>
<dbReference type="InterPro" id="IPR044817">
    <property type="entry name" value="SBP-like"/>
</dbReference>
<evidence type="ECO:0000259" key="9">
    <source>
        <dbReference type="PROSITE" id="PS51141"/>
    </source>
</evidence>